<feature type="region of interest" description="Disordered" evidence="1">
    <location>
        <begin position="516"/>
        <end position="549"/>
    </location>
</feature>
<feature type="compositionally biased region" description="Basic and acidic residues" evidence="1">
    <location>
        <begin position="24"/>
        <end position="33"/>
    </location>
</feature>
<dbReference type="PANTHER" id="PTHR37287">
    <property type="entry name" value="INO EIGHTY SUBUNIT 1"/>
    <property type="match status" value="1"/>
</dbReference>
<sequence length="794" mass="91744">MSFDPVQDSIATNTSESTTITPELKIDDNSNDQKTKISNLLINDEKSTSVPIESTDKKDTKQKKKKFFMKDQQNGAGTGTGTGSATTTTTTTTATGSGATPEQKENKSYQTLLINSRSRHLKKSDGEPYYRKDIQFEFLIKLFFNNLRVFKNPYFDTIDGFDWPEPFKYYKDDDGKLIENNGLKLTFFELYLITLLKSNKISKILKDRLMIDINYALNFVIICLLVNIGRLNTTVNFDYAMKSQFRTYHSIPSLQVSDHLKIIENYYSIEQNSIKFDDENSTTTNNNNNNNNNNSVRGGSGYTMSTVKQLQDTPRIKSILKSINDFNNEIPKNFKEFIIGMSTDNKFNLNIISLIFLLCVNEFDIGRLFFPNQETLTVIEGKQVTNDTFISSGSLFNDIWLRQDILPNDKVNRFLWLIYLFKETNFQIDEILSNPFNKPEGVLIMKELNPNANIAQELTSGNIFITDKLRTLVPDLNYIGKSDVDDIDKDSLKELEFAIQMKELRLSFVDEHITDDEDDHSSLEDDKKKLNDDDDNKKSSNKKSKNSKVKILKKESNKLKKLNSSDVEYDIDDNESDNSIVDKKSKRKLMKKKITEENDNSLPDDSSITLEDSGITESILNLYGALADDDLINDNTTNEQLLTLIKKKKKKLIELPIKLTSLELENYFNSELKLSSNSKNTMNKKHKNKLLSEFIKDLWVSKMNELKELRLSKKRSYEDDELDDDLLLLQQFEKKRKRVIGTDKFCEFKIQYYKDLIKINEYIDQMESESETKLKSRLKIDKDDGFLDDIFKKI</sequence>
<feature type="compositionally biased region" description="Low complexity" evidence="1">
    <location>
        <begin position="83"/>
        <end position="100"/>
    </location>
</feature>
<accession>A0A1E4T367</accession>
<evidence type="ECO:0000313" key="2">
    <source>
        <dbReference type="EMBL" id="ODV86196.1"/>
    </source>
</evidence>
<dbReference type="OrthoDB" id="5413003at2759"/>
<keyword evidence="3" id="KW-1185">Reference proteome</keyword>
<evidence type="ECO:0008006" key="4">
    <source>
        <dbReference type="Google" id="ProtNLM"/>
    </source>
</evidence>
<feature type="region of interest" description="Disordered" evidence="1">
    <location>
        <begin position="48"/>
        <end position="108"/>
    </location>
</feature>
<proteinExistence type="predicted"/>
<feature type="compositionally biased region" description="Polar residues" evidence="1">
    <location>
        <begin position="9"/>
        <end position="21"/>
    </location>
</feature>
<feature type="compositionally biased region" description="Basic residues" evidence="1">
    <location>
        <begin position="539"/>
        <end position="549"/>
    </location>
</feature>
<dbReference type="AlphaFoldDB" id="A0A1E4T367"/>
<evidence type="ECO:0000313" key="3">
    <source>
        <dbReference type="Proteomes" id="UP000094801"/>
    </source>
</evidence>
<dbReference type="InterPro" id="IPR038014">
    <property type="entry name" value="Ies1"/>
</dbReference>
<dbReference type="Proteomes" id="UP000094801">
    <property type="component" value="Unassembled WGS sequence"/>
</dbReference>
<reference evidence="3" key="1">
    <citation type="submission" date="2016-04" db="EMBL/GenBank/DDBJ databases">
        <title>Comparative genomics of biotechnologically important yeasts.</title>
        <authorList>
            <consortium name="DOE Joint Genome Institute"/>
            <person name="Riley R."/>
            <person name="Haridas S."/>
            <person name="Wolfe K.H."/>
            <person name="Lopes M.R."/>
            <person name="Hittinger C.T."/>
            <person name="Goker M."/>
            <person name="Salamov A."/>
            <person name="Wisecaver J."/>
            <person name="Long T.M."/>
            <person name="Aerts A.L."/>
            <person name="Barry K."/>
            <person name="Choi C."/>
            <person name="Clum A."/>
            <person name="Coughlan A.Y."/>
            <person name="Deshpande S."/>
            <person name="Douglass A.P."/>
            <person name="Hanson S.J."/>
            <person name="Klenk H.-P."/>
            <person name="Labutti K."/>
            <person name="Lapidus A."/>
            <person name="Lindquist E."/>
            <person name="Lipzen A."/>
            <person name="Meier-Kolthoff J.P."/>
            <person name="Ohm R.A."/>
            <person name="Otillar R.P."/>
            <person name="Pangilinan J."/>
            <person name="Peng Y."/>
            <person name="Rokas A."/>
            <person name="Rosa C.A."/>
            <person name="Scheuner C."/>
            <person name="Sibirny A.A."/>
            <person name="Slot J.C."/>
            <person name="Stielow J.B."/>
            <person name="Sun H."/>
            <person name="Kurtzman C.P."/>
            <person name="Blackwell M."/>
            <person name="Grigoriev I.V."/>
            <person name="Jeffries T.W."/>
        </authorList>
    </citation>
    <scope>NUCLEOTIDE SEQUENCE [LARGE SCALE GENOMIC DNA]</scope>
    <source>
        <strain evidence="3">NRRL YB-2248</strain>
    </source>
</reference>
<feature type="region of interest" description="Disordered" evidence="1">
    <location>
        <begin position="1"/>
        <end position="33"/>
    </location>
</feature>
<dbReference type="EMBL" id="KV453850">
    <property type="protein sequence ID" value="ODV86196.1"/>
    <property type="molecule type" value="Genomic_DNA"/>
</dbReference>
<feature type="region of interest" description="Disordered" evidence="1">
    <location>
        <begin position="278"/>
        <end position="298"/>
    </location>
</feature>
<name>A0A1E4T367_9ASCO</name>
<evidence type="ECO:0000256" key="1">
    <source>
        <dbReference type="SAM" id="MobiDB-lite"/>
    </source>
</evidence>
<gene>
    <name evidence="2" type="ORF">CANARDRAFT_22105</name>
</gene>
<dbReference type="STRING" id="983967.A0A1E4T367"/>
<protein>
    <recommendedName>
        <fullName evidence="4">Ino eighty subunit 1</fullName>
    </recommendedName>
</protein>
<feature type="compositionally biased region" description="Basic and acidic residues" evidence="1">
    <location>
        <begin position="520"/>
        <end position="538"/>
    </location>
</feature>
<organism evidence="2 3">
    <name type="scientific">[Candida] arabinofermentans NRRL YB-2248</name>
    <dbReference type="NCBI Taxonomy" id="983967"/>
    <lineage>
        <taxon>Eukaryota</taxon>
        <taxon>Fungi</taxon>
        <taxon>Dikarya</taxon>
        <taxon>Ascomycota</taxon>
        <taxon>Saccharomycotina</taxon>
        <taxon>Pichiomycetes</taxon>
        <taxon>Pichiales</taxon>
        <taxon>Pichiaceae</taxon>
        <taxon>Ogataea</taxon>
        <taxon>Ogataea/Candida clade</taxon>
    </lineage>
</organism>
<dbReference type="GO" id="GO:0031011">
    <property type="term" value="C:Ino80 complex"/>
    <property type="evidence" value="ECO:0007669"/>
    <property type="project" value="InterPro"/>
</dbReference>
<dbReference type="PANTHER" id="PTHR37287:SF1">
    <property type="entry name" value="INO EIGHTY SUBUNIT 1"/>
    <property type="match status" value="1"/>
</dbReference>
<feature type="compositionally biased region" description="Low complexity" evidence="1">
    <location>
        <begin position="281"/>
        <end position="295"/>
    </location>
</feature>